<feature type="region of interest" description="Disordered" evidence="2">
    <location>
        <begin position="24"/>
        <end position="48"/>
    </location>
</feature>
<dbReference type="PANTHER" id="PTHR11102:SF147">
    <property type="entry name" value="SEL1L ADAPTOR SUBUNIT OF ERAD E3 UBIQUITIN LIGASE"/>
    <property type="match status" value="1"/>
</dbReference>
<comment type="caution">
    <text evidence="5">The sequence shown here is derived from an EMBL/GenBank/DDBJ whole genome shotgun (WGS) entry which is preliminary data.</text>
</comment>
<evidence type="ECO:0000256" key="2">
    <source>
        <dbReference type="SAM" id="MobiDB-lite"/>
    </source>
</evidence>
<evidence type="ECO:0000256" key="3">
    <source>
        <dbReference type="SAM" id="Phobius"/>
    </source>
</evidence>
<dbReference type="InterPro" id="IPR006597">
    <property type="entry name" value="Sel1-like"/>
</dbReference>
<dbReference type="AlphaFoldDB" id="A0AA38VG93"/>
<accession>A0AA38VG93</accession>
<feature type="compositionally biased region" description="Low complexity" evidence="2">
    <location>
        <begin position="816"/>
        <end position="831"/>
    </location>
</feature>
<sequence length="849" mass="93807">MRRLSLWLLVLLHTLGLSLVAARDDPATGRGTRGERTTGHGSITGLREHTEDPDAVHHVVSHLRKIYPPLQHRRRKQPGIIGTALNYALKAVPSFRISAPPPAADPSKHTTTITGPLLEGVTALEQLAQRNSSDALFVLAQMNFYGNFTHPKNFKAAFDYYHQLANIDGNSSAQHMLGFMYSTGIGGAVERDQAKALLYYTFAALQGHTRAEMTVAHRHHSGIGTTKSCEAAVKYYKRVADKAVAWYRSGPPGGMSWVQESYRIADETGGVYGEGASVSSAGVNAKQTHPNSGAYASIDDIIEYWDLISQKGDFKAAFNLGRVYYDGQRGLEQDYDLARKYFYMVTSKYWKKGRVVETYKHGLDKMAGKAAGYLGRMYLRGDGVAIDFERAKFWFDRGIQSADAQSQYGLGLMLLHGNGLPQNVGRAAELFKAAADQDYAPAQVQIGALYLDQGHADDLGNANHYFELAARYGNIEAFYYLAEMNFAGVGREKSCTGAAQFYKSVAEKAEPLVSSWAEANMAYEDGDHELALLEYLGMAEQGYEKAQNNVAYMLDPDKSALPLPQWLINGQEKPALLENPDLALIYWTRSSKQGNIDSLVKVGDYYLQGIGTNTDVDKAVSCYSGAAEYQQSAQALYNLGWMHENGIGLNQDFHLAKRYYDSALATNEEAYLPVTLSLLKLRARSAWNTFTHGRVNSIRDEPAPKKDWSLSEWIANFIDDEMRYYEQGYDEDYEDTMPGGDGTIAGDLGEDDGILESLVIVGLAAALVFLLMYRQQRQAQARRQEEENARRQQAQPPQPPQQQPAVVGNGNAPVVQEHAQPQGHGQQPAQEGNGFQGWEWIPGPGGVGH</sequence>
<evidence type="ECO:0000313" key="5">
    <source>
        <dbReference type="EMBL" id="KAJ9149734.1"/>
    </source>
</evidence>
<dbReference type="Pfam" id="PF08238">
    <property type="entry name" value="Sel1"/>
    <property type="match status" value="10"/>
</dbReference>
<dbReference type="GO" id="GO:0005789">
    <property type="term" value="C:endoplasmic reticulum membrane"/>
    <property type="evidence" value="ECO:0007669"/>
    <property type="project" value="TreeGrafter"/>
</dbReference>
<keyword evidence="3" id="KW-0472">Membrane</keyword>
<reference evidence="5" key="1">
    <citation type="submission" date="2022-07" db="EMBL/GenBank/DDBJ databases">
        <title>Fungi with potential for degradation of polypropylene.</title>
        <authorList>
            <person name="Gostincar C."/>
        </authorList>
    </citation>
    <scope>NUCLEOTIDE SEQUENCE</scope>
    <source>
        <strain evidence="5">EXF-13287</strain>
    </source>
</reference>
<dbReference type="Proteomes" id="UP001174691">
    <property type="component" value="Unassembled WGS sequence"/>
</dbReference>
<keyword evidence="3" id="KW-0812">Transmembrane</keyword>
<feature type="region of interest" description="Disordered" evidence="2">
    <location>
        <begin position="781"/>
        <end position="849"/>
    </location>
</feature>
<keyword evidence="4" id="KW-0732">Signal</keyword>
<proteinExistence type="inferred from homology"/>
<dbReference type="InterPro" id="IPR011990">
    <property type="entry name" value="TPR-like_helical_dom_sf"/>
</dbReference>
<name>A0AA38VG93_9PEZI</name>
<dbReference type="Gene3D" id="1.25.40.10">
    <property type="entry name" value="Tetratricopeptide repeat domain"/>
    <property type="match status" value="3"/>
</dbReference>
<evidence type="ECO:0000313" key="6">
    <source>
        <dbReference type="Proteomes" id="UP001174691"/>
    </source>
</evidence>
<organism evidence="5 6">
    <name type="scientific">Coniochaeta hoffmannii</name>
    <dbReference type="NCBI Taxonomy" id="91930"/>
    <lineage>
        <taxon>Eukaryota</taxon>
        <taxon>Fungi</taxon>
        <taxon>Dikarya</taxon>
        <taxon>Ascomycota</taxon>
        <taxon>Pezizomycotina</taxon>
        <taxon>Sordariomycetes</taxon>
        <taxon>Sordariomycetidae</taxon>
        <taxon>Coniochaetales</taxon>
        <taxon>Coniochaetaceae</taxon>
        <taxon>Coniochaeta</taxon>
    </lineage>
</organism>
<dbReference type="SUPFAM" id="SSF81901">
    <property type="entry name" value="HCP-like"/>
    <property type="match status" value="4"/>
</dbReference>
<dbReference type="PANTHER" id="PTHR11102">
    <property type="entry name" value="SEL-1-LIKE PROTEIN"/>
    <property type="match status" value="1"/>
</dbReference>
<dbReference type="GO" id="GO:0036503">
    <property type="term" value="P:ERAD pathway"/>
    <property type="evidence" value="ECO:0007669"/>
    <property type="project" value="TreeGrafter"/>
</dbReference>
<evidence type="ECO:0000256" key="1">
    <source>
        <dbReference type="ARBA" id="ARBA00038101"/>
    </source>
</evidence>
<comment type="similarity">
    <text evidence="1">Belongs to the sel-1 family.</text>
</comment>
<protein>
    <submittedName>
        <fullName evidence="5">HCP-like protein</fullName>
    </submittedName>
</protein>
<feature type="transmembrane region" description="Helical" evidence="3">
    <location>
        <begin position="754"/>
        <end position="773"/>
    </location>
</feature>
<dbReference type="InterPro" id="IPR050767">
    <property type="entry name" value="Sel1_AlgK"/>
</dbReference>
<feature type="signal peptide" evidence="4">
    <location>
        <begin position="1"/>
        <end position="22"/>
    </location>
</feature>
<feature type="compositionally biased region" description="Basic and acidic residues" evidence="2">
    <location>
        <begin position="24"/>
        <end position="38"/>
    </location>
</feature>
<keyword evidence="3" id="KW-1133">Transmembrane helix</keyword>
<keyword evidence="6" id="KW-1185">Reference proteome</keyword>
<dbReference type="EMBL" id="JANBVN010000076">
    <property type="protein sequence ID" value="KAJ9149734.1"/>
    <property type="molecule type" value="Genomic_DNA"/>
</dbReference>
<dbReference type="SMART" id="SM00671">
    <property type="entry name" value="SEL1"/>
    <property type="match status" value="10"/>
</dbReference>
<evidence type="ECO:0000256" key="4">
    <source>
        <dbReference type="SAM" id="SignalP"/>
    </source>
</evidence>
<feature type="chain" id="PRO_5041342475" evidence="4">
    <location>
        <begin position="23"/>
        <end position="849"/>
    </location>
</feature>
<gene>
    <name evidence="5" type="ORF">NKR19_g5503</name>
</gene>